<gene>
    <name evidence="2" type="ORF">P5X88_18825</name>
</gene>
<evidence type="ECO:0000313" key="2">
    <source>
        <dbReference type="EMBL" id="MDH5162989.1"/>
    </source>
</evidence>
<evidence type="ECO:0000259" key="1">
    <source>
        <dbReference type="PROSITE" id="PS51186"/>
    </source>
</evidence>
<reference evidence="2" key="1">
    <citation type="submission" date="2023-03" db="EMBL/GenBank/DDBJ databases">
        <title>Bacterial isolates from washroom surfaces on a university campus.</title>
        <authorList>
            <person name="Holman D.B."/>
            <person name="Gzyl K.E."/>
            <person name="Taheri A.E."/>
        </authorList>
    </citation>
    <scope>NUCLEOTIDE SEQUENCE</scope>
    <source>
        <strain evidence="2">RD03</strain>
    </source>
</reference>
<dbReference type="InterPro" id="IPR051531">
    <property type="entry name" value="N-acetyltransferase"/>
</dbReference>
<dbReference type="RefSeq" id="WP_280617871.1">
    <property type="nucleotide sequence ID" value="NZ_JAROYP010000012.1"/>
</dbReference>
<organism evidence="2 3">
    <name type="scientific">Heyndrickxia oleronia</name>
    <dbReference type="NCBI Taxonomy" id="38875"/>
    <lineage>
        <taxon>Bacteria</taxon>
        <taxon>Bacillati</taxon>
        <taxon>Bacillota</taxon>
        <taxon>Bacilli</taxon>
        <taxon>Bacillales</taxon>
        <taxon>Bacillaceae</taxon>
        <taxon>Heyndrickxia</taxon>
    </lineage>
</organism>
<feature type="domain" description="N-acetyltransferase" evidence="1">
    <location>
        <begin position="9"/>
        <end position="167"/>
    </location>
</feature>
<dbReference type="PROSITE" id="PS51186">
    <property type="entry name" value="GNAT"/>
    <property type="match status" value="1"/>
</dbReference>
<comment type="caution">
    <text evidence="2">The sequence shown here is derived from an EMBL/GenBank/DDBJ whole genome shotgun (WGS) entry which is preliminary data.</text>
</comment>
<dbReference type="EMBL" id="JAROYP010000012">
    <property type="protein sequence ID" value="MDH5162989.1"/>
    <property type="molecule type" value="Genomic_DNA"/>
</dbReference>
<dbReference type="PANTHER" id="PTHR43792">
    <property type="entry name" value="GNAT FAMILY, PUTATIVE (AFU_ORTHOLOGUE AFUA_3G00765)-RELATED-RELATED"/>
    <property type="match status" value="1"/>
</dbReference>
<protein>
    <submittedName>
        <fullName evidence="2">GNAT family N-acetyltransferase</fullName>
    </submittedName>
</protein>
<evidence type="ECO:0000313" key="3">
    <source>
        <dbReference type="Proteomes" id="UP001159179"/>
    </source>
</evidence>
<dbReference type="InterPro" id="IPR016181">
    <property type="entry name" value="Acyl_CoA_acyltransferase"/>
</dbReference>
<name>A0AAW6T139_9BACI</name>
<dbReference type="Pfam" id="PF13302">
    <property type="entry name" value="Acetyltransf_3"/>
    <property type="match status" value="1"/>
</dbReference>
<dbReference type="SUPFAM" id="SSF55729">
    <property type="entry name" value="Acyl-CoA N-acyltransferases (Nat)"/>
    <property type="match status" value="1"/>
</dbReference>
<accession>A0AAW6T139</accession>
<dbReference type="PANTHER" id="PTHR43792:SF1">
    <property type="entry name" value="N-ACETYLTRANSFERASE DOMAIN-CONTAINING PROTEIN"/>
    <property type="match status" value="1"/>
</dbReference>
<dbReference type="AlphaFoldDB" id="A0AAW6T139"/>
<dbReference type="Proteomes" id="UP001159179">
    <property type="component" value="Unassembled WGS sequence"/>
</dbReference>
<dbReference type="Gene3D" id="3.40.630.30">
    <property type="match status" value="1"/>
</dbReference>
<proteinExistence type="predicted"/>
<dbReference type="InterPro" id="IPR000182">
    <property type="entry name" value="GNAT_dom"/>
</dbReference>
<sequence length="170" mass="19408">MMMIETERLLLRRFTEDDAEFILNLLNEPDWIKYIGDKGIKTIEDAKKYIEQSLIKMYNELGFGLYLVTLKEYGIPIGMCGLVKRNGLEDVDLGFAFLKDFTGKGYGYESARAVMIYAKTELNISRLAAITTTDNHASENLLLKLGFQFDSLTKLSQDADPLKLFIKELN</sequence>
<dbReference type="GO" id="GO:0016747">
    <property type="term" value="F:acyltransferase activity, transferring groups other than amino-acyl groups"/>
    <property type="evidence" value="ECO:0007669"/>
    <property type="project" value="InterPro"/>
</dbReference>